<dbReference type="SMART" id="SM00568">
    <property type="entry name" value="GRAM"/>
    <property type="match status" value="1"/>
</dbReference>
<dbReference type="InParanoid" id="A0A2G5DD08"/>
<dbReference type="InterPro" id="IPR000008">
    <property type="entry name" value="C2_dom"/>
</dbReference>
<dbReference type="PANTHER" id="PTHR46296:SF8">
    <property type="entry name" value="OS06G0297800 PROTEIN"/>
    <property type="match status" value="1"/>
</dbReference>
<evidence type="ECO:0000256" key="1">
    <source>
        <dbReference type="ARBA" id="ARBA00004167"/>
    </source>
</evidence>
<dbReference type="InterPro" id="IPR011993">
    <property type="entry name" value="PH-like_dom_sf"/>
</dbReference>
<organism evidence="8 9">
    <name type="scientific">Aquilegia coerulea</name>
    <name type="common">Rocky mountain columbine</name>
    <dbReference type="NCBI Taxonomy" id="218851"/>
    <lineage>
        <taxon>Eukaryota</taxon>
        <taxon>Viridiplantae</taxon>
        <taxon>Streptophyta</taxon>
        <taxon>Embryophyta</taxon>
        <taxon>Tracheophyta</taxon>
        <taxon>Spermatophyta</taxon>
        <taxon>Magnoliopsida</taxon>
        <taxon>Ranunculales</taxon>
        <taxon>Ranunculaceae</taxon>
        <taxon>Thalictroideae</taxon>
        <taxon>Aquilegia</taxon>
    </lineage>
</organism>
<dbReference type="PROSITE" id="PS51778">
    <property type="entry name" value="VAST"/>
    <property type="match status" value="5"/>
</dbReference>
<proteinExistence type="predicted"/>
<dbReference type="PROSITE" id="PS50004">
    <property type="entry name" value="C2"/>
    <property type="match status" value="2"/>
</dbReference>
<feature type="domain" description="C2" evidence="6">
    <location>
        <begin position="1"/>
        <end position="102"/>
    </location>
</feature>
<dbReference type="Gene3D" id="2.60.40.150">
    <property type="entry name" value="C2 domain"/>
    <property type="match status" value="2"/>
</dbReference>
<evidence type="ECO:0000256" key="4">
    <source>
        <dbReference type="ARBA" id="ARBA00023136"/>
    </source>
</evidence>
<dbReference type="Pfam" id="PF16016">
    <property type="entry name" value="VASt"/>
    <property type="match status" value="5"/>
</dbReference>
<feature type="region of interest" description="Disordered" evidence="5">
    <location>
        <begin position="136"/>
        <end position="155"/>
    </location>
</feature>
<dbReference type="STRING" id="218851.A0A2G5DD08"/>
<feature type="domain" description="VASt" evidence="7">
    <location>
        <begin position="271"/>
        <end position="443"/>
    </location>
</feature>
<dbReference type="CDD" id="cd00030">
    <property type="entry name" value="C2"/>
    <property type="match status" value="2"/>
</dbReference>
<dbReference type="GO" id="GO:0016020">
    <property type="term" value="C:membrane"/>
    <property type="evidence" value="ECO:0007669"/>
    <property type="project" value="UniProtKB-SubCell"/>
</dbReference>
<dbReference type="InterPro" id="IPR031968">
    <property type="entry name" value="VASt"/>
</dbReference>
<gene>
    <name evidence="8" type="ORF">AQUCO_02200069v1</name>
</gene>
<dbReference type="InterPro" id="IPR004182">
    <property type="entry name" value="GRAM"/>
</dbReference>
<dbReference type="InterPro" id="IPR035892">
    <property type="entry name" value="C2_domain_sf"/>
</dbReference>
<protein>
    <recommendedName>
        <fullName evidence="10">C2 and GRAM domain-containing protein</fullName>
    </recommendedName>
</protein>
<dbReference type="Proteomes" id="UP000230069">
    <property type="component" value="Unassembled WGS sequence"/>
</dbReference>
<dbReference type="OrthoDB" id="67700at2759"/>
<feature type="domain" description="VASt" evidence="7">
    <location>
        <begin position="499"/>
        <end position="671"/>
    </location>
</feature>
<dbReference type="Pfam" id="PF02893">
    <property type="entry name" value="GRAM"/>
    <property type="match status" value="1"/>
</dbReference>
<keyword evidence="4" id="KW-0472">Membrane</keyword>
<evidence type="ECO:0000259" key="7">
    <source>
        <dbReference type="PROSITE" id="PS51778"/>
    </source>
</evidence>
<dbReference type="InterPro" id="IPR044511">
    <property type="entry name" value="At1g03370/At5g50170-like"/>
</dbReference>
<dbReference type="Gene3D" id="2.30.29.30">
    <property type="entry name" value="Pleckstrin-homology domain (PH domain)/Phosphotyrosine-binding domain (PTB)"/>
    <property type="match status" value="1"/>
</dbReference>
<evidence type="ECO:0000256" key="2">
    <source>
        <dbReference type="ARBA" id="ARBA00022692"/>
    </source>
</evidence>
<name>A0A2G5DD08_AQUCA</name>
<comment type="subcellular location">
    <subcellularLocation>
        <location evidence="1">Membrane</location>
        <topology evidence="1">Single-pass membrane protein</topology>
    </subcellularLocation>
</comment>
<dbReference type="Pfam" id="PF00168">
    <property type="entry name" value="C2"/>
    <property type="match status" value="2"/>
</dbReference>
<feature type="domain" description="VASt" evidence="7">
    <location>
        <begin position="727"/>
        <end position="899"/>
    </location>
</feature>
<evidence type="ECO:0000256" key="3">
    <source>
        <dbReference type="ARBA" id="ARBA00022989"/>
    </source>
</evidence>
<dbReference type="PANTHER" id="PTHR46296">
    <property type="entry name" value="BNAA05G37250D PROTEIN"/>
    <property type="match status" value="1"/>
</dbReference>
<reference evidence="8 9" key="1">
    <citation type="submission" date="2017-09" db="EMBL/GenBank/DDBJ databases">
        <title>WGS assembly of Aquilegia coerulea Goldsmith.</title>
        <authorList>
            <person name="Hodges S."/>
            <person name="Kramer E."/>
            <person name="Nordborg M."/>
            <person name="Tomkins J."/>
            <person name="Borevitz J."/>
            <person name="Derieg N."/>
            <person name="Yan J."/>
            <person name="Mihaltcheva S."/>
            <person name="Hayes R.D."/>
            <person name="Rokhsar D."/>
        </authorList>
    </citation>
    <scope>NUCLEOTIDE SEQUENCE [LARGE SCALE GENOMIC DNA]</scope>
    <source>
        <strain evidence="9">cv. Goldsmith</strain>
    </source>
</reference>
<evidence type="ECO:0000313" key="8">
    <source>
        <dbReference type="EMBL" id="PIA41396.1"/>
    </source>
</evidence>
<sequence length="1725" mass="193680">MDLWVRVLEARNLRAMDYSGSSDPYVRLQLGEKKFRTKVVKKSLNPSWGEDFCFQVNDLDEELLVNVKDEDKYFRNDLVGQLKLHIEKVYDAPNKSLGTVWYTLQPKSKKSKQSDCGQILLTIWFIEQNSSLNKTVTSKRGNASPYRDRYADRTSESSSVSLNDILGLSLNSSPRSSSSMEAEETSAIVKKPDAQSFTTRLTQNFQENGETINNNAGFSVLDSPVIPKPEIFENDVNERQMKNQCSDSTFDEAMRSMELKDPGLEVPSNLPGAVLLEQLYVIAPADLNFLLFSFGSSFTHGLAERKGNKELQEEPWRFGSDGESLKRTVTYMKAATKMMKAVKAIEEQTYVKANGKVFAVLVSVSTPDATHGSTFRAETLYCITQGPELPSGKRSSKLVISMRINFLKSTMMKGMIEGGARKGFKESFEQFASLLCQTVKPLVLEDLVPDSPETPKFEMYGNNGNESRMKNHYSNFEFDEAMRIMELKDQGAEIPSDLAGGVLVDQSYVVEPADLNMLLFSSETNFMSSLADMKGNKDLQEEAWRFGSDGENLRRVVTYMKPATKIMKSVKAIEEQLYLKANGRVFAVLVSVSTPDATYGETFRAEKLYCITPGPELPSGERSSRLVISWHINFLQSTMMKGMIEDAVRKGLKQSFDQFLSLLSHNVKPIEFEDLMPDSPETPKFGIYEHNVNEAQMKNQCSDCTFDEAMSSMELKDPGVEVPNNLPGGVLLEELYVIAPSDLNILLFSSESNFMSSLAEMKGDKELHEEPWRFGIDGESFKRTVTYMKAATKMMKSVKAIEDQTYLIANGKVFAILVSVSTPDAMHGSTFRTETLYCITPGPGLPSGERSSRLVISWQINFLQSTMMKAMIENGARKGFNESFEQFANLLSQIAVPVHIKDLVPDTPEPPKSEIYENLSNEPKMKSEYSDCNFDEAMRTMELKDHGVAVPSNLLGGVLVDQAYMVEPTKLNILLFSSESKFMSSLADMKGNKELQEEPWRLGSDGESLKRAVTYMKAPTKMMKAVKAIEEHTYLKANGKNFAVLVSVSTPDAKFGSTFKAETLYCIMPGPELPSGENSSRLVISWRINFLQSTMMKGMIEGGAQKGFKESFVHFSNLLSQNVKPVDLKDLGFNKEHILASLQAEKHSDLTLATQYLLNFTVVSAACFGLYVLMHIILAKTRTFQGLEFSGLDLPDSFAEMIVCTILVIQGQRALPMISRFMQARVQKGSDHGVKAQGDGWVLTIALIEGSNITAVDSTGFSDPYVIFTCNGKTKTSSIKFQKLDPQWNEVYEFDAMDEPPSILDVEVFGFEGPFDEATSLGHAEINFVKSNISDLSDIWIPLQGKLAQPCQCKLHLRIFLNNTKGNNAIKEYLTKMEKEIGKKIKVPSPQTNTAFQKLFGLPPEEFLINEFTCRLKRKMLLQGRLFLSARIIGFHAILFGNRTNFFFLWEDIEDIEILSPTLTSMGSPSLVIILWRGKGLDARHGAKKEDEEGRLKFHFHSFVSFSVAQRTIMALWKAKSLSLEQKMQIVEEESEGKDTQNEENESLLDLADASMSEVYSSAIPVPVKFFMGLFGGAYLEGKVMEKVGCLDYSHTSWVLAKPDVYQRQISYKFDKDVSHYRGDATSTQQLSSSPEGNGWVVEEVLTLHGIPLGDYFTVHIRYQIEDLSKSKACNVQLFFGISWLKSTKHQKKLMKNIESTVVDRLKSMFIHVEKEYMEEVSNIE</sequence>
<evidence type="ECO:0000256" key="5">
    <source>
        <dbReference type="SAM" id="MobiDB-lite"/>
    </source>
</evidence>
<keyword evidence="2" id="KW-0812">Transmembrane</keyword>
<evidence type="ECO:0008006" key="10">
    <source>
        <dbReference type="Google" id="ProtNLM"/>
    </source>
</evidence>
<feature type="compositionally biased region" description="Basic and acidic residues" evidence="5">
    <location>
        <begin position="146"/>
        <end position="155"/>
    </location>
</feature>
<evidence type="ECO:0000259" key="6">
    <source>
        <dbReference type="PROSITE" id="PS50004"/>
    </source>
</evidence>
<feature type="domain" description="VASt" evidence="7">
    <location>
        <begin position="1555"/>
        <end position="1725"/>
    </location>
</feature>
<dbReference type="EMBL" id="KZ305039">
    <property type="protein sequence ID" value="PIA41396.1"/>
    <property type="molecule type" value="Genomic_DNA"/>
</dbReference>
<dbReference type="SUPFAM" id="SSF49562">
    <property type="entry name" value="C2 domain (Calcium/lipid-binding domain, CaLB)"/>
    <property type="match status" value="2"/>
</dbReference>
<keyword evidence="3" id="KW-1133">Transmembrane helix</keyword>
<keyword evidence="9" id="KW-1185">Reference proteome</keyword>
<feature type="domain" description="C2" evidence="6">
    <location>
        <begin position="1220"/>
        <end position="1341"/>
    </location>
</feature>
<evidence type="ECO:0000313" key="9">
    <source>
        <dbReference type="Proteomes" id="UP000230069"/>
    </source>
</evidence>
<feature type="domain" description="VASt" evidence="7">
    <location>
        <begin position="955"/>
        <end position="1127"/>
    </location>
</feature>
<dbReference type="SMART" id="SM00239">
    <property type="entry name" value="C2"/>
    <property type="match status" value="2"/>
</dbReference>
<accession>A0A2G5DD08</accession>